<feature type="transmembrane region" description="Helical" evidence="12">
    <location>
        <begin position="47"/>
        <end position="72"/>
    </location>
</feature>
<name>A0A8B8CKD7_CRAVI</name>
<dbReference type="RefSeq" id="XP_022315659.1">
    <property type="nucleotide sequence ID" value="XM_022459951.1"/>
</dbReference>
<evidence type="ECO:0000256" key="1">
    <source>
        <dbReference type="ARBA" id="ARBA00004651"/>
    </source>
</evidence>
<evidence type="ECO:0000256" key="11">
    <source>
        <dbReference type="RuleBase" id="RU000688"/>
    </source>
</evidence>
<protein>
    <submittedName>
        <fullName evidence="15 16">Allatostatin-A receptor-like isoform X2</fullName>
    </submittedName>
</protein>
<keyword evidence="5 11" id="KW-0297">G-protein coupled receptor</keyword>
<dbReference type="CDD" id="cd15096">
    <property type="entry name" value="7tmA_AstA_R_insect"/>
    <property type="match status" value="1"/>
</dbReference>
<feature type="transmembrane region" description="Helical" evidence="12">
    <location>
        <begin position="163"/>
        <end position="183"/>
    </location>
</feature>
<evidence type="ECO:0000313" key="18">
    <source>
        <dbReference type="RefSeq" id="XP_022315660.1"/>
    </source>
</evidence>
<feature type="transmembrane region" description="Helical" evidence="12">
    <location>
        <begin position="302"/>
        <end position="325"/>
    </location>
</feature>
<keyword evidence="4 12" id="KW-1133">Transmembrane helix</keyword>
<keyword evidence="6 12" id="KW-0472">Membrane</keyword>
<evidence type="ECO:0000256" key="3">
    <source>
        <dbReference type="ARBA" id="ARBA00022692"/>
    </source>
</evidence>
<evidence type="ECO:0000256" key="9">
    <source>
        <dbReference type="ARBA" id="ARBA00023180"/>
    </source>
</evidence>
<dbReference type="InterPro" id="IPR000405">
    <property type="entry name" value="Galanin_rcpt"/>
</dbReference>
<dbReference type="InterPro" id="IPR000276">
    <property type="entry name" value="GPCR_Rhodpsn"/>
</dbReference>
<evidence type="ECO:0000313" key="14">
    <source>
        <dbReference type="Proteomes" id="UP000694844"/>
    </source>
</evidence>
<organism evidence="14 17">
    <name type="scientific">Crassostrea virginica</name>
    <name type="common">Eastern oyster</name>
    <dbReference type="NCBI Taxonomy" id="6565"/>
    <lineage>
        <taxon>Eukaryota</taxon>
        <taxon>Metazoa</taxon>
        <taxon>Spiralia</taxon>
        <taxon>Lophotrochozoa</taxon>
        <taxon>Mollusca</taxon>
        <taxon>Bivalvia</taxon>
        <taxon>Autobranchia</taxon>
        <taxon>Pteriomorphia</taxon>
        <taxon>Ostreida</taxon>
        <taxon>Ostreoidea</taxon>
        <taxon>Ostreidae</taxon>
        <taxon>Crassostrea</taxon>
    </lineage>
</organism>
<feature type="transmembrane region" description="Helical" evidence="12">
    <location>
        <begin position="214"/>
        <end position="238"/>
    </location>
</feature>
<sequence>MSNLAGNHTDNTTMYHNISCENWTICNSTEEYMDVDAFLQFENLVQIIIPAIFGLIVILGFVGNVLVIFVVWSYKQMQNTTNILIVSLAVADLFFIIFCVPFTAASYAMWYWPFGAVWCKIVHFLMHVSAYASVWTLVLLSFDRYLAVVHPIPSMRFRNRRNTYLLVYITWTFICCGNVPIFLQYGVLYYKWMGFQRSACVNYAGVKNKDVLQIFYGCFFAFGYVIPLMLICLLYGFLLKRLLYGVVPGGSQRADSLRAKKRVTKMVVIVVLIFAMCWLPIQVIFLMQYLDPSFEITMESSAIHMAANCLAYMNSCVNPILYAFLSETFRRSFRRLLCCLPEPGSKYDFEKTNVRGMDTKDTLLINGSSKSKSETAKDRNYNVGENIEMKPLTEL</sequence>
<evidence type="ECO:0000256" key="10">
    <source>
        <dbReference type="ARBA" id="ARBA00023224"/>
    </source>
</evidence>
<keyword evidence="9" id="KW-0325">Glycoprotein</keyword>
<feature type="transmembrane region" description="Helical" evidence="12">
    <location>
        <begin position="266"/>
        <end position="290"/>
    </location>
</feature>
<dbReference type="SUPFAM" id="SSF81321">
    <property type="entry name" value="Family A G protein-coupled receptor-like"/>
    <property type="match status" value="1"/>
</dbReference>
<dbReference type="PRINTS" id="PR00237">
    <property type="entry name" value="GPCRRHODOPSN"/>
</dbReference>
<evidence type="ECO:0000313" key="16">
    <source>
        <dbReference type="RefSeq" id="XP_022315658.1"/>
    </source>
</evidence>
<reference evidence="15 16" key="1">
    <citation type="submission" date="2025-04" db="UniProtKB">
        <authorList>
            <consortium name="RefSeq"/>
        </authorList>
    </citation>
    <scope>IDENTIFICATION</scope>
    <source>
        <tissue evidence="15 16">Whole sample</tissue>
    </source>
</reference>
<dbReference type="PROSITE" id="PS50262">
    <property type="entry name" value="G_PROTEIN_RECEP_F1_2"/>
    <property type="match status" value="1"/>
</dbReference>
<comment type="similarity">
    <text evidence="11">Belongs to the G-protein coupled receptor 1 family.</text>
</comment>
<evidence type="ECO:0000256" key="12">
    <source>
        <dbReference type="SAM" id="Phobius"/>
    </source>
</evidence>
<evidence type="ECO:0000256" key="8">
    <source>
        <dbReference type="ARBA" id="ARBA00023170"/>
    </source>
</evidence>
<dbReference type="PROSITE" id="PS00237">
    <property type="entry name" value="G_PROTEIN_RECEP_F1_1"/>
    <property type="match status" value="1"/>
</dbReference>
<dbReference type="SMART" id="SM01381">
    <property type="entry name" value="7TM_GPCR_Srsx"/>
    <property type="match status" value="1"/>
</dbReference>
<dbReference type="RefSeq" id="XP_022315656.1">
    <property type="nucleotide sequence ID" value="XM_022459948.1"/>
</dbReference>
<dbReference type="GO" id="GO:0004930">
    <property type="term" value="F:G protein-coupled receptor activity"/>
    <property type="evidence" value="ECO:0007669"/>
    <property type="project" value="UniProtKB-KW"/>
</dbReference>
<dbReference type="RefSeq" id="XP_022315660.1">
    <property type="nucleotide sequence ID" value="XM_022459952.1"/>
</dbReference>
<dbReference type="Pfam" id="PF00001">
    <property type="entry name" value="7tm_1"/>
    <property type="match status" value="1"/>
</dbReference>
<comment type="subcellular location">
    <subcellularLocation>
        <location evidence="1">Cell membrane</location>
        <topology evidence="1">Multi-pass membrane protein</topology>
    </subcellularLocation>
</comment>
<feature type="transmembrane region" description="Helical" evidence="12">
    <location>
        <begin position="121"/>
        <end position="142"/>
    </location>
</feature>
<evidence type="ECO:0000256" key="6">
    <source>
        <dbReference type="ARBA" id="ARBA00023136"/>
    </source>
</evidence>
<gene>
    <name evidence="15 16 17 18" type="primary">LOC111119607</name>
</gene>
<evidence type="ECO:0000313" key="17">
    <source>
        <dbReference type="RefSeq" id="XP_022315659.1"/>
    </source>
</evidence>
<evidence type="ECO:0000313" key="15">
    <source>
        <dbReference type="RefSeq" id="XP_022315656.1"/>
    </source>
</evidence>
<dbReference type="PANTHER" id="PTHR45695:SF23">
    <property type="entry name" value="GALANIN-LIKE G-PROTEIN COUPLED RECEPTOR NPR-9"/>
    <property type="match status" value="1"/>
</dbReference>
<dbReference type="OrthoDB" id="2132067at2759"/>
<evidence type="ECO:0000256" key="7">
    <source>
        <dbReference type="ARBA" id="ARBA00023157"/>
    </source>
</evidence>
<dbReference type="RefSeq" id="XP_022315658.1">
    <property type="nucleotide sequence ID" value="XM_022459950.1"/>
</dbReference>
<dbReference type="GO" id="GO:0005886">
    <property type="term" value="C:plasma membrane"/>
    <property type="evidence" value="ECO:0007669"/>
    <property type="project" value="UniProtKB-SubCell"/>
</dbReference>
<keyword evidence="2" id="KW-1003">Cell membrane</keyword>
<proteinExistence type="inferred from homology"/>
<dbReference type="Proteomes" id="UP000694844">
    <property type="component" value="Chromosome 2"/>
</dbReference>
<dbReference type="Gene3D" id="1.20.1070.10">
    <property type="entry name" value="Rhodopsin 7-helix transmembrane proteins"/>
    <property type="match status" value="1"/>
</dbReference>
<dbReference type="PRINTS" id="PR00663">
    <property type="entry name" value="GALANINR"/>
</dbReference>
<feature type="transmembrane region" description="Helical" evidence="12">
    <location>
        <begin position="84"/>
        <end position="109"/>
    </location>
</feature>
<dbReference type="InterPro" id="IPR017452">
    <property type="entry name" value="GPCR_Rhodpsn_7TM"/>
</dbReference>
<keyword evidence="3 11" id="KW-0812">Transmembrane</keyword>
<evidence type="ECO:0000256" key="2">
    <source>
        <dbReference type="ARBA" id="ARBA00022475"/>
    </source>
</evidence>
<evidence type="ECO:0000256" key="4">
    <source>
        <dbReference type="ARBA" id="ARBA00022989"/>
    </source>
</evidence>
<feature type="domain" description="G-protein coupled receptors family 1 profile" evidence="13">
    <location>
        <begin position="63"/>
        <end position="322"/>
    </location>
</feature>
<dbReference type="AlphaFoldDB" id="A0A8B8CKD7"/>
<dbReference type="GeneID" id="111119607"/>
<dbReference type="PANTHER" id="PTHR45695">
    <property type="entry name" value="LEUCOKININ RECEPTOR-RELATED"/>
    <property type="match status" value="1"/>
</dbReference>
<evidence type="ECO:0000259" key="13">
    <source>
        <dbReference type="PROSITE" id="PS50262"/>
    </source>
</evidence>
<keyword evidence="10 11" id="KW-0807">Transducer</keyword>
<keyword evidence="8 11" id="KW-0675">Receptor</keyword>
<evidence type="ECO:0000256" key="5">
    <source>
        <dbReference type="ARBA" id="ARBA00023040"/>
    </source>
</evidence>
<keyword evidence="14" id="KW-1185">Reference proteome</keyword>
<keyword evidence="7" id="KW-1015">Disulfide bond</keyword>
<accession>A0A8B8CKD7</accession>